<dbReference type="AlphaFoldDB" id="A0A8J6CII4"/>
<gene>
    <name evidence="1" type="ORF">KFE25_007366</name>
</gene>
<sequence length="326" mass="34323">MASVDNNTLSLWACRVFISPRGAALVSVRVCVSLVVALHATCAGPDGALLLGDAGLAAELASLANSDPNAPPCARRSAVPLGSHGASPLVALWVRPLIVSLAAQLERWAATGRHPCADLPRIAGLEELVPAEDAPACEVPRAYELAACAHELLARLGAWGALGLLGLRRTRLSLARAPPPPSRLRASFCAPWAPARSALTVGARALSKHWHREPEAARFWGGQWRGSDAEKNALASAALERVLACAVWANCHRLPTSAARAHEDEGTNWGTASGEVFEVRVATGHGARWSADGATFRGFLEPQLWDIARWHGAAEGAPAAPPQLTR</sequence>
<dbReference type="OMA" id="RAHEDEG"/>
<comment type="caution">
    <text evidence="1">The sequence shown here is derived from an EMBL/GenBank/DDBJ whole genome shotgun (WGS) entry which is preliminary data.</text>
</comment>
<evidence type="ECO:0000313" key="1">
    <source>
        <dbReference type="EMBL" id="KAG8468848.1"/>
    </source>
</evidence>
<dbReference type="PANTHER" id="PTHR34204">
    <property type="entry name" value="RNA-BINDING ASCH DOMAIN PROTEIN"/>
    <property type="match status" value="1"/>
</dbReference>
<protein>
    <submittedName>
        <fullName evidence="1">Uncharacterized protein</fullName>
    </submittedName>
</protein>
<reference evidence="1" key="1">
    <citation type="submission" date="2021-05" db="EMBL/GenBank/DDBJ databases">
        <title>The genome of the haptophyte Pavlova lutheri (Diacronema luteri, Pavlovales) - a model for lipid biosynthesis in eukaryotic algae.</title>
        <authorList>
            <person name="Hulatt C.J."/>
            <person name="Posewitz M.C."/>
        </authorList>
    </citation>
    <scope>NUCLEOTIDE SEQUENCE</scope>
    <source>
        <strain evidence="1">NIVA-4/92</strain>
    </source>
</reference>
<accession>A0A8J6CII4</accession>
<dbReference type="Proteomes" id="UP000751190">
    <property type="component" value="Unassembled WGS sequence"/>
</dbReference>
<dbReference type="PANTHER" id="PTHR34204:SF2">
    <property type="entry name" value="RNA-BINDING ASCH DOMAIN PROTEIN"/>
    <property type="match status" value="1"/>
</dbReference>
<dbReference type="EMBL" id="JAGTXO010000003">
    <property type="protein sequence ID" value="KAG8468848.1"/>
    <property type="molecule type" value="Genomic_DNA"/>
</dbReference>
<evidence type="ECO:0000313" key="2">
    <source>
        <dbReference type="Proteomes" id="UP000751190"/>
    </source>
</evidence>
<proteinExistence type="predicted"/>
<name>A0A8J6CII4_DIALT</name>
<keyword evidence="2" id="KW-1185">Reference proteome</keyword>
<organism evidence="1 2">
    <name type="scientific">Diacronema lutheri</name>
    <name type="common">Unicellular marine alga</name>
    <name type="synonym">Monochrysis lutheri</name>
    <dbReference type="NCBI Taxonomy" id="2081491"/>
    <lineage>
        <taxon>Eukaryota</taxon>
        <taxon>Haptista</taxon>
        <taxon>Haptophyta</taxon>
        <taxon>Pavlovophyceae</taxon>
        <taxon>Pavlovales</taxon>
        <taxon>Pavlovaceae</taxon>
        <taxon>Diacronema</taxon>
    </lineage>
</organism>
<dbReference type="OrthoDB" id="112749at2759"/>